<evidence type="ECO:0000313" key="1">
    <source>
        <dbReference type="EMBL" id="MBX70421.1"/>
    </source>
</evidence>
<dbReference type="EMBL" id="GGEC01089937">
    <property type="protein sequence ID" value="MBX70421.1"/>
    <property type="molecule type" value="Transcribed_RNA"/>
</dbReference>
<organism evidence="1">
    <name type="scientific">Rhizophora mucronata</name>
    <name type="common">Asiatic mangrove</name>
    <dbReference type="NCBI Taxonomy" id="61149"/>
    <lineage>
        <taxon>Eukaryota</taxon>
        <taxon>Viridiplantae</taxon>
        <taxon>Streptophyta</taxon>
        <taxon>Embryophyta</taxon>
        <taxon>Tracheophyta</taxon>
        <taxon>Spermatophyta</taxon>
        <taxon>Magnoliopsida</taxon>
        <taxon>eudicotyledons</taxon>
        <taxon>Gunneridae</taxon>
        <taxon>Pentapetalae</taxon>
        <taxon>rosids</taxon>
        <taxon>fabids</taxon>
        <taxon>Malpighiales</taxon>
        <taxon>Rhizophoraceae</taxon>
        <taxon>Rhizophora</taxon>
    </lineage>
</organism>
<dbReference type="AlphaFoldDB" id="A0A2P2QU70"/>
<reference evidence="1" key="1">
    <citation type="submission" date="2018-02" db="EMBL/GenBank/DDBJ databases">
        <title>Rhizophora mucronata_Transcriptome.</title>
        <authorList>
            <person name="Meera S.P."/>
            <person name="Sreeshan A."/>
            <person name="Augustine A."/>
        </authorList>
    </citation>
    <scope>NUCLEOTIDE SEQUENCE</scope>
    <source>
        <tissue evidence="1">Leaf</tissue>
    </source>
</reference>
<proteinExistence type="predicted"/>
<accession>A0A2P2QU70</accession>
<name>A0A2P2QU70_RHIMU</name>
<sequence>MSMAMESKILDIICISQSTCSQFQSEFYPTTIKYVKQLMKLPFF</sequence>
<protein>
    <submittedName>
        <fullName evidence="1">Uncharacterized protein</fullName>
    </submittedName>
</protein>